<accession>A0ABD6EC00</accession>
<dbReference type="InterPro" id="IPR053219">
    <property type="entry name" value="GPCR_Dmsr-1"/>
</dbReference>
<evidence type="ECO:0000256" key="4">
    <source>
        <dbReference type="ARBA" id="ARBA00023136"/>
    </source>
</evidence>
<feature type="domain" description="G-protein coupled receptors family 1 profile" evidence="6">
    <location>
        <begin position="51"/>
        <end position="155"/>
    </location>
</feature>
<proteinExistence type="predicted"/>
<gene>
    <name evidence="7" type="ORF">AB6A40_004267</name>
</gene>
<dbReference type="EMBL" id="JBGFUD010002397">
    <property type="protein sequence ID" value="MFH4977558.1"/>
    <property type="molecule type" value="Genomic_DNA"/>
</dbReference>
<evidence type="ECO:0000313" key="7">
    <source>
        <dbReference type="EMBL" id="MFH4977558.1"/>
    </source>
</evidence>
<evidence type="ECO:0000313" key="8">
    <source>
        <dbReference type="Proteomes" id="UP001608902"/>
    </source>
</evidence>
<dbReference type="AlphaFoldDB" id="A0ABD6EC00"/>
<sequence length="155" mass="18211">MQCTGDTKFFDENGTDSLAVYIIEGLFEFQRFYRFFHRYISVFLCTFGLLANFVHIWVLTRPRMKHSSVHTVLACIAVADIGTMTSYMIYLGRYEFMKSSDGWYSYDWIMFLKIHVVLSIALHAVSIYLVVLMAFIRFRAMSTSNSRWMKRQCVA</sequence>
<dbReference type="Proteomes" id="UP001608902">
    <property type="component" value="Unassembled WGS sequence"/>
</dbReference>
<dbReference type="Gene3D" id="1.20.1070.10">
    <property type="entry name" value="Rhodopsin 7-helix transmembrane proteins"/>
    <property type="match status" value="1"/>
</dbReference>
<evidence type="ECO:0000256" key="1">
    <source>
        <dbReference type="ARBA" id="ARBA00004370"/>
    </source>
</evidence>
<keyword evidence="3 5" id="KW-1133">Transmembrane helix</keyword>
<keyword evidence="2 5" id="KW-0812">Transmembrane</keyword>
<evidence type="ECO:0000256" key="5">
    <source>
        <dbReference type="SAM" id="Phobius"/>
    </source>
</evidence>
<dbReference type="Pfam" id="PF10324">
    <property type="entry name" value="7TM_GPCR_Srw"/>
    <property type="match status" value="1"/>
</dbReference>
<name>A0ABD6EC00_9BILA</name>
<feature type="transmembrane region" description="Helical" evidence="5">
    <location>
        <begin position="110"/>
        <end position="136"/>
    </location>
</feature>
<dbReference type="SUPFAM" id="SSF81321">
    <property type="entry name" value="Family A G protein-coupled receptor-like"/>
    <property type="match status" value="1"/>
</dbReference>
<evidence type="ECO:0000256" key="3">
    <source>
        <dbReference type="ARBA" id="ARBA00022989"/>
    </source>
</evidence>
<reference evidence="7 8" key="1">
    <citation type="submission" date="2024-08" db="EMBL/GenBank/DDBJ databases">
        <title>Gnathostoma spinigerum genome.</title>
        <authorList>
            <person name="Gonzalez-Bertolin B."/>
            <person name="Monzon S."/>
            <person name="Zaballos A."/>
            <person name="Jimenez P."/>
            <person name="Dekumyoy P."/>
            <person name="Varona S."/>
            <person name="Cuesta I."/>
            <person name="Sumanam S."/>
            <person name="Adisakwattana P."/>
            <person name="Gasser R.B."/>
            <person name="Hernandez-Gonzalez A."/>
            <person name="Young N.D."/>
            <person name="Perteguer M.J."/>
        </authorList>
    </citation>
    <scope>NUCLEOTIDE SEQUENCE [LARGE SCALE GENOMIC DNA]</scope>
    <source>
        <strain evidence="7">AL3</strain>
        <tissue evidence="7">Liver</tissue>
    </source>
</reference>
<comment type="caution">
    <text evidence="7">The sequence shown here is derived from an EMBL/GenBank/DDBJ whole genome shotgun (WGS) entry which is preliminary data.</text>
</comment>
<dbReference type="PROSITE" id="PS50262">
    <property type="entry name" value="G_PROTEIN_RECEP_F1_2"/>
    <property type="match status" value="1"/>
</dbReference>
<feature type="transmembrane region" description="Helical" evidence="5">
    <location>
        <begin position="71"/>
        <end position="90"/>
    </location>
</feature>
<dbReference type="InterPro" id="IPR017452">
    <property type="entry name" value="GPCR_Rhodpsn_7TM"/>
</dbReference>
<keyword evidence="8" id="KW-1185">Reference proteome</keyword>
<dbReference type="GO" id="GO:0016020">
    <property type="term" value="C:membrane"/>
    <property type="evidence" value="ECO:0007669"/>
    <property type="project" value="UniProtKB-SubCell"/>
</dbReference>
<keyword evidence="4 5" id="KW-0472">Membrane</keyword>
<comment type="subcellular location">
    <subcellularLocation>
        <location evidence="1">Membrane</location>
    </subcellularLocation>
</comment>
<dbReference type="InterPro" id="IPR019427">
    <property type="entry name" value="7TM_GPCR_serpentine_rcpt_Srw"/>
</dbReference>
<organism evidence="7 8">
    <name type="scientific">Gnathostoma spinigerum</name>
    <dbReference type="NCBI Taxonomy" id="75299"/>
    <lineage>
        <taxon>Eukaryota</taxon>
        <taxon>Metazoa</taxon>
        <taxon>Ecdysozoa</taxon>
        <taxon>Nematoda</taxon>
        <taxon>Chromadorea</taxon>
        <taxon>Rhabditida</taxon>
        <taxon>Spirurina</taxon>
        <taxon>Gnathostomatomorpha</taxon>
        <taxon>Gnathostomatoidea</taxon>
        <taxon>Gnathostomatidae</taxon>
        <taxon>Gnathostoma</taxon>
    </lineage>
</organism>
<dbReference type="PANTHER" id="PTHR46273:SF6">
    <property type="entry name" value="G-PROTEIN COUPLED RECEPTORS FAMILY 1 PROFILE DOMAIN-CONTAINING PROTEIN"/>
    <property type="match status" value="1"/>
</dbReference>
<protein>
    <recommendedName>
        <fullName evidence="6">G-protein coupled receptors family 1 profile domain-containing protein</fullName>
    </recommendedName>
</protein>
<evidence type="ECO:0000256" key="2">
    <source>
        <dbReference type="ARBA" id="ARBA00022692"/>
    </source>
</evidence>
<dbReference type="PANTHER" id="PTHR46273">
    <property type="entry name" value="MYOSUPPRESSIN RECEPTOR 1, ISOFORM B-RELATED"/>
    <property type="match status" value="1"/>
</dbReference>
<feature type="transmembrane region" description="Helical" evidence="5">
    <location>
        <begin position="39"/>
        <end position="59"/>
    </location>
</feature>
<evidence type="ECO:0000259" key="6">
    <source>
        <dbReference type="PROSITE" id="PS50262"/>
    </source>
</evidence>